<dbReference type="Proteomes" id="UP000612808">
    <property type="component" value="Unassembled WGS sequence"/>
</dbReference>
<dbReference type="AlphaFoldDB" id="A0A8J3JAF7"/>
<accession>A0A8J3JAF7</accession>
<protein>
    <submittedName>
        <fullName evidence="2">Uncharacterized protein</fullName>
    </submittedName>
</protein>
<comment type="caution">
    <text evidence="2">The sequence shown here is derived from an EMBL/GenBank/DDBJ whole genome shotgun (WGS) entry which is preliminary data.</text>
</comment>
<evidence type="ECO:0000313" key="3">
    <source>
        <dbReference type="Proteomes" id="UP000612808"/>
    </source>
</evidence>
<gene>
    <name evidence="2" type="ORF">Aru02nite_39630</name>
</gene>
<name>A0A8J3JAF7_9ACTN</name>
<keyword evidence="3" id="KW-1185">Reference proteome</keyword>
<feature type="region of interest" description="Disordered" evidence="1">
    <location>
        <begin position="1"/>
        <end position="23"/>
    </location>
</feature>
<dbReference type="RefSeq" id="WP_203659749.1">
    <property type="nucleotide sequence ID" value="NZ_BAAAZM010000007.1"/>
</dbReference>
<evidence type="ECO:0000313" key="2">
    <source>
        <dbReference type="EMBL" id="GID13074.1"/>
    </source>
</evidence>
<dbReference type="EMBL" id="BOMB01000022">
    <property type="protein sequence ID" value="GID13074.1"/>
    <property type="molecule type" value="Genomic_DNA"/>
</dbReference>
<organism evidence="2 3">
    <name type="scientific">Actinocatenispora rupis</name>
    <dbReference type="NCBI Taxonomy" id="519421"/>
    <lineage>
        <taxon>Bacteria</taxon>
        <taxon>Bacillati</taxon>
        <taxon>Actinomycetota</taxon>
        <taxon>Actinomycetes</taxon>
        <taxon>Micromonosporales</taxon>
        <taxon>Micromonosporaceae</taxon>
        <taxon>Actinocatenispora</taxon>
    </lineage>
</organism>
<reference evidence="2" key="1">
    <citation type="submission" date="2021-01" db="EMBL/GenBank/DDBJ databases">
        <title>Whole genome shotgun sequence of Actinocatenispora rupis NBRC 107355.</title>
        <authorList>
            <person name="Komaki H."/>
            <person name="Tamura T."/>
        </authorList>
    </citation>
    <scope>NUCLEOTIDE SEQUENCE</scope>
    <source>
        <strain evidence="2">NBRC 107355</strain>
    </source>
</reference>
<evidence type="ECO:0000256" key="1">
    <source>
        <dbReference type="SAM" id="MobiDB-lite"/>
    </source>
</evidence>
<proteinExistence type="predicted"/>
<sequence length="160" mass="17493">MDVLDTNGVNRPDEATPNTSRPCQCENAEHFSQAPGNPASIAHAYLDRPAGNHTIPYIGPVCDDCAQDCRLPEPAQYVWIGEAGPSAGTIADLAHEIEASYYSGDMRPERALTAHDNAWVHVTITINRVGSDDNDFIDYELTCSWADRSESIGYRIDGRA</sequence>